<accession>A0A9J5XB44</accession>
<dbReference type="OrthoDB" id="1305396at2759"/>
<dbReference type="Proteomes" id="UP000824120">
    <property type="component" value="Chromosome 9"/>
</dbReference>
<proteinExistence type="predicted"/>
<dbReference type="EMBL" id="JACXVP010000009">
    <property type="protein sequence ID" value="KAG5585002.1"/>
    <property type="molecule type" value="Genomic_DNA"/>
</dbReference>
<dbReference type="Pfam" id="PF14111">
    <property type="entry name" value="DUF4283"/>
    <property type="match status" value="1"/>
</dbReference>
<gene>
    <name evidence="2" type="ORF">H5410_045436</name>
</gene>
<comment type="caution">
    <text evidence="2">The sequence shown here is derived from an EMBL/GenBank/DDBJ whole genome shotgun (WGS) entry which is preliminary data.</text>
</comment>
<dbReference type="AlphaFoldDB" id="A0A9J5XB44"/>
<evidence type="ECO:0000313" key="3">
    <source>
        <dbReference type="Proteomes" id="UP000824120"/>
    </source>
</evidence>
<keyword evidence="3" id="KW-1185">Reference proteome</keyword>
<reference evidence="2 3" key="1">
    <citation type="submission" date="2020-09" db="EMBL/GenBank/DDBJ databases">
        <title>De no assembly of potato wild relative species, Solanum commersonii.</title>
        <authorList>
            <person name="Cho K."/>
        </authorList>
    </citation>
    <scope>NUCLEOTIDE SEQUENCE [LARGE SCALE GENOMIC DNA]</scope>
    <source>
        <strain evidence="2">LZ3.2</strain>
        <tissue evidence="2">Leaf</tissue>
    </source>
</reference>
<protein>
    <recommendedName>
        <fullName evidence="1">DUF4283 domain-containing protein</fullName>
    </recommendedName>
</protein>
<organism evidence="2 3">
    <name type="scientific">Solanum commersonii</name>
    <name type="common">Commerson's wild potato</name>
    <name type="synonym">Commerson's nightshade</name>
    <dbReference type="NCBI Taxonomy" id="4109"/>
    <lineage>
        <taxon>Eukaryota</taxon>
        <taxon>Viridiplantae</taxon>
        <taxon>Streptophyta</taxon>
        <taxon>Embryophyta</taxon>
        <taxon>Tracheophyta</taxon>
        <taxon>Spermatophyta</taxon>
        <taxon>Magnoliopsida</taxon>
        <taxon>eudicotyledons</taxon>
        <taxon>Gunneridae</taxon>
        <taxon>Pentapetalae</taxon>
        <taxon>asterids</taxon>
        <taxon>lamiids</taxon>
        <taxon>Solanales</taxon>
        <taxon>Solanaceae</taxon>
        <taxon>Solanoideae</taxon>
        <taxon>Solaneae</taxon>
        <taxon>Solanum</taxon>
    </lineage>
</organism>
<name>A0A9J5XB44_SOLCO</name>
<evidence type="ECO:0000259" key="1">
    <source>
        <dbReference type="Pfam" id="PF14111"/>
    </source>
</evidence>
<feature type="domain" description="DUF4283" evidence="1">
    <location>
        <begin position="28"/>
        <end position="66"/>
    </location>
</feature>
<dbReference type="InterPro" id="IPR025558">
    <property type="entry name" value="DUF4283"/>
</dbReference>
<evidence type="ECO:0000313" key="2">
    <source>
        <dbReference type="EMBL" id="KAG5585002.1"/>
    </source>
</evidence>
<sequence>MKQLSYNNGIPRLVWKEEEADRTNILKDIQYAMIGKFSYDWPELEELHTILPHQCNIKGECKIALFSLATTVGKPLHLDMATINNTRPSYARVKV</sequence>